<feature type="region of interest" description="Disordered" evidence="1">
    <location>
        <begin position="64"/>
        <end position="84"/>
    </location>
</feature>
<organism evidence="2 3">
    <name type="scientific">Streptomyces diacarni</name>
    <dbReference type="NCBI Taxonomy" id="2800381"/>
    <lineage>
        <taxon>Bacteria</taxon>
        <taxon>Bacillati</taxon>
        <taxon>Actinomycetota</taxon>
        <taxon>Actinomycetes</taxon>
        <taxon>Kitasatosporales</taxon>
        <taxon>Streptomycetaceae</taxon>
        <taxon>Streptomyces</taxon>
    </lineage>
</organism>
<evidence type="ECO:0000313" key="2">
    <source>
        <dbReference type="EMBL" id="RCG28784.1"/>
    </source>
</evidence>
<comment type="caution">
    <text evidence="2">The sequence shown here is derived from an EMBL/GenBank/DDBJ whole genome shotgun (WGS) entry which is preliminary data.</text>
</comment>
<gene>
    <name evidence="2" type="ORF">DTL70_01415</name>
</gene>
<evidence type="ECO:0000256" key="1">
    <source>
        <dbReference type="SAM" id="MobiDB-lite"/>
    </source>
</evidence>
<dbReference type="AlphaFoldDB" id="A0A367FEP7"/>
<name>A0A367FEP7_9ACTN</name>
<accession>A0A367FEP7</accession>
<sequence>MTLFLFQLLRTVGVVIAPLRLLYCLGRRRLPLLGKGQHTGGRRRRTEVIGRLIEKSQGDLFTGPSSFIRRRGRPSGRPCGLRPR</sequence>
<proteinExistence type="predicted"/>
<keyword evidence="3" id="KW-1185">Reference proteome</keyword>
<feature type="compositionally biased region" description="Low complexity" evidence="1">
    <location>
        <begin position="75"/>
        <end position="84"/>
    </location>
</feature>
<dbReference type="EMBL" id="QOIN01000024">
    <property type="protein sequence ID" value="RCG28784.1"/>
    <property type="molecule type" value="Genomic_DNA"/>
</dbReference>
<protein>
    <submittedName>
        <fullName evidence="2">Uncharacterized protein</fullName>
    </submittedName>
</protein>
<evidence type="ECO:0000313" key="3">
    <source>
        <dbReference type="Proteomes" id="UP000252914"/>
    </source>
</evidence>
<reference evidence="2 3" key="1">
    <citation type="submission" date="2018-06" db="EMBL/GenBank/DDBJ databases">
        <title>Streptomyces reniochalinae sp. nov. and Streptomyces diacarnus sp. nov. from marine sponges.</title>
        <authorList>
            <person name="Li L."/>
        </authorList>
    </citation>
    <scope>NUCLEOTIDE SEQUENCE [LARGE SCALE GENOMIC DNA]</scope>
    <source>
        <strain evidence="2 3">LHW51701</strain>
    </source>
</reference>
<dbReference type="Proteomes" id="UP000252914">
    <property type="component" value="Unassembled WGS sequence"/>
</dbReference>